<name>A0A8H7TER7_9HELO</name>
<evidence type="ECO:0000256" key="4">
    <source>
        <dbReference type="ARBA" id="ARBA00023163"/>
    </source>
</evidence>
<keyword evidence="2" id="KW-0479">Metal-binding</keyword>
<proteinExistence type="predicted"/>
<comment type="subcellular location">
    <subcellularLocation>
        <location evidence="1">Nucleus</location>
    </subcellularLocation>
</comment>
<dbReference type="CDD" id="cd00067">
    <property type="entry name" value="GAL4"/>
    <property type="match status" value="1"/>
</dbReference>
<evidence type="ECO:0000256" key="1">
    <source>
        <dbReference type="ARBA" id="ARBA00004123"/>
    </source>
</evidence>
<evidence type="ECO:0000259" key="6">
    <source>
        <dbReference type="PROSITE" id="PS00463"/>
    </source>
</evidence>
<evidence type="ECO:0000256" key="3">
    <source>
        <dbReference type="ARBA" id="ARBA00023015"/>
    </source>
</evidence>
<comment type="caution">
    <text evidence="7">The sequence shown here is derived from an EMBL/GenBank/DDBJ whole genome shotgun (WGS) entry which is preliminary data.</text>
</comment>
<reference evidence="7" key="1">
    <citation type="submission" date="2021-02" db="EMBL/GenBank/DDBJ databases">
        <title>Genome sequence Cadophora malorum strain M34.</title>
        <authorList>
            <person name="Stefanovic E."/>
            <person name="Vu D."/>
            <person name="Scully C."/>
            <person name="Dijksterhuis J."/>
            <person name="Roader J."/>
            <person name="Houbraken J."/>
        </authorList>
    </citation>
    <scope>NUCLEOTIDE SEQUENCE</scope>
    <source>
        <strain evidence="7">M34</strain>
    </source>
</reference>
<gene>
    <name evidence="7" type="ORF">IFR04_008434</name>
</gene>
<dbReference type="InterPro" id="IPR007219">
    <property type="entry name" value="XnlR_reg_dom"/>
</dbReference>
<feature type="domain" description="Zn(2)-C6 fungal-type" evidence="6">
    <location>
        <begin position="10"/>
        <end position="42"/>
    </location>
</feature>
<keyword evidence="4" id="KW-0804">Transcription</keyword>
<dbReference type="CDD" id="cd12148">
    <property type="entry name" value="fungal_TF_MHR"/>
    <property type="match status" value="1"/>
</dbReference>
<dbReference type="Pfam" id="PF04082">
    <property type="entry name" value="Fungal_trans"/>
    <property type="match status" value="1"/>
</dbReference>
<dbReference type="InterPro" id="IPR050815">
    <property type="entry name" value="TF_fung"/>
</dbReference>
<evidence type="ECO:0000256" key="2">
    <source>
        <dbReference type="ARBA" id="ARBA00022723"/>
    </source>
</evidence>
<sequence>MSEKRGRSSACRNCRLRKRKCLPIPGEDTDCCQLCKDQSLTCSLTITSNKNRRIVPANNNPSPVNAEVTALPKHVPDDPTSLLPPKPVLKELVDLYFRLIHDGPHTLFHEPTFISNLNSGSVPGGLVFAVIALSARFSTNEYFRDNAQGYARAYAAASLELLQKEMIKPSLETVQGYILISQHLGGEGNAKAKHICTGLARLHCQSLRLWETEGLGLLDQELRRRTYLSVVITGRWSSADMSVAPARAEYPPENLLLLDEEDFLALRLKLPRHGIWTQMAKTIDLFREILDIIIRLGTGRTLATQIDEVNRLADRLDRWEYELPPILKYSSENFEYFRGVGFGKTFLAMHIGYHHYRQLLYFPFLDPRNDDRLAFECKKHAIMVSEIASKGGQLVYYIIGHILVVSSSVHLHTLLLGGGDVDRARLCLLSNFDILMKLKRYWPVIDSAVGRLRTFQNHCQLSPLSSFLLDDWMWKFLMEQSAVLGEERVSKNTDREPLVNDEEMSNDALVESALSWLLD</sequence>
<dbReference type="GO" id="GO:0000981">
    <property type="term" value="F:DNA-binding transcription factor activity, RNA polymerase II-specific"/>
    <property type="evidence" value="ECO:0007669"/>
    <property type="project" value="InterPro"/>
</dbReference>
<protein>
    <recommendedName>
        <fullName evidence="6">Zn(2)-C6 fungal-type domain-containing protein</fullName>
    </recommendedName>
</protein>
<dbReference type="GO" id="GO:0006351">
    <property type="term" value="P:DNA-templated transcription"/>
    <property type="evidence" value="ECO:0007669"/>
    <property type="project" value="InterPro"/>
</dbReference>
<dbReference type="Proteomes" id="UP000664132">
    <property type="component" value="Unassembled WGS sequence"/>
</dbReference>
<dbReference type="OrthoDB" id="1924787at2759"/>
<dbReference type="PANTHER" id="PTHR47338:SF16">
    <property type="entry name" value="TRANSCRIPTION FACTOR, PUTATIVE (AFU_ORTHOLOGUE AFUA_2G09360)-RELATED"/>
    <property type="match status" value="1"/>
</dbReference>
<evidence type="ECO:0000313" key="8">
    <source>
        <dbReference type="Proteomes" id="UP000664132"/>
    </source>
</evidence>
<keyword evidence="8" id="KW-1185">Reference proteome</keyword>
<dbReference type="PANTHER" id="PTHR47338">
    <property type="entry name" value="ZN(II)2CYS6 TRANSCRIPTION FACTOR (EUROFUNG)-RELATED"/>
    <property type="match status" value="1"/>
</dbReference>
<dbReference type="EMBL" id="JAFJYH010000128">
    <property type="protein sequence ID" value="KAG4418449.1"/>
    <property type="molecule type" value="Genomic_DNA"/>
</dbReference>
<dbReference type="GO" id="GO:0008270">
    <property type="term" value="F:zinc ion binding"/>
    <property type="evidence" value="ECO:0007669"/>
    <property type="project" value="InterPro"/>
</dbReference>
<accession>A0A8H7TER7</accession>
<keyword evidence="3" id="KW-0805">Transcription regulation</keyword>
<dbReference type="GO" id="GO:0005634">
    <property type="term" value="C:nucleus"/>
    <property type="evidence" value="ECO:0007669"/>
    <property type="project" value="UniProtKB-SubCell"/>
</dbReference>
<dbReference type="AlphaFoldDB" id="A0A8H7TER7"/>
<evidence type="ECO:0000256" key="5">
    <source>
        <dbReference type="ARBA" id="ARBA00023242"/>
    </source>
</evidence>
<dbReference type="GO" id="GO:0003677">
    <property type="term" value="F:DNA binding"/>
    <property type="evidence" value="ECO:0007669"/>
    <property type="project" value="InterPro"/>
</dbReference>
<organism evidence="7 8">
    <name type="scientific">Cadophora malorum</name>
    <dbReference type="NCBI Taxonomy" id="108018"/>
    <lineage>
        <taxon>Eukaryota</taxon>
        <taxon>Fungi</taxon>
        <taxon>Dikarya</taxon>
        <taxon>Ascomycota</taxon>
        <taxon>Pezizomycotina</taxon>
        <taxon>Leotiomycetes</taxon>
        <taxon>Helotiales</taxon>
        <taxon>Ploettnerulaceae</taxon>
        <taxon>Cadophora</taxon>
    </lineage>
</organism>
<evidence type="ECO:0000313" key="7">
    <source>
        <dbReference type="EMBL" id="KAG4418449.1"/>
    </source>
</evidence>
<dbReference type="InterPro" id="IPR001138">
    <property type="entry name" value="Zn2Cys6_DnaBD"/>
</dbReference>
<keyword evidence="5" id="KW-0539">Nucleus</keyword>
<dbReference type="PROSITE" id="PS00463">
    <property type="entry name" value="ZN2_CY6_FUNGAL_1"/>
    <property type="match status" value="1"/>
</dbReference>